<evidence type="ECO:0000259" key="1">
    <source>
        <dbReference type="Pfam" id="PF13629"/>
    </source>
</evidence>
<sequence length="133" mass="14190">MSSSHKYCRRALIAAMPRALVFALALAVFATAASLTLAADRTIILKVGATSALLLERPFNTMLIGDPDVVDVLVRDDRSVILQPLKPGATNIIFLDGRSIAITNVGILVCNLGVSAITYPDKSVCEHVDEQPT</sequence>
<organism evidence="2 4">
    <name type="scientific">Bradyrhizobium erythrophlei</name>
    <dbReference type="NCBI Taxonomy" id="1437360"/>
    <lineage>
        <taxon>Bacteria</taxon>
        <taxon>Pseudomonadati</taxon>
        <taxon>Pseudomonadota</taxon>
        <taxon>Alphaproteobacteria</taxon>
        <taxon>Hyphomicrobiales</taxon>
        <taxon>Nitrobacteraceae</taxon>
        <taxon>Bradyrhizobium</taxon>
    </lineage>
</organism>
<evidence type="ECO:0000313" key="4">
    <source>
        <dbReference type="Proteomes" id="UP000189796"/>
    </source>
</evidence>
<accession>A0A1M5R391</accession>
<evidence type="ECO:0000313" key="3">
    <source>
        <dbReference type="EMBL" id="SHI13842.1"/>
    </source>
</evidence>
<dbReference type="Proteomes" id="UP000189796">
    <property type="component" value="Chromosome I"/>
</dbReference>
<proteinExistence type="predicted"/>
<dbReference type="EMBL" id="LT670817">
    <property type="protein sequence ID" value="SHH20661.1"/>
    <property type="molecule type" value="Genomic_DNA"/>
</dbReference>
<dbReference type="Pfam" id="PF13629">
    <property type="entry name" value="T2SS-T3SS_pil_N"/>
    <property type="match status" value="1"/>
</dbReference>
<dbReference type="EMBL" id="LT670817">
    <property type="protein sequence ID" value="SHI13842.1"/>
    <property type="molecule type" value="Genomic_DNA"/>
</dbReference>
<feature type="domain" description="Pilus formation protein N-terminal" evidence="1">
    <location>
        <begin position="41"/>
        <end position="104"/>
    </location>
</feature>
<dbReference type="OrthoDB" id="8255706at2"/>
<evidence type="ECO:0000313" key="2">
    <source>
        <dbReference type="EMBL" id="SHH20661.1"/>
    </source>
</evidence>
<protein>
    <submittedName>
        <fullName evidence="2">Pilus formation protein N terminal region</fullName>
    </submittedName>
</protein>
<gene>
    <name evidence="2" type="ORF">SAMN05443248_4062</name>
    <name evidence="3" type="ORF">SAMN05443248_8593</name>
</gene>
<dbReference type="AlphaFoldDB" id="A0A1M5R391"/>
<reference evidence="2 4" key="1">
    <citation type="submission" date="2016-11" db="EMBL/GenBank/DDBJ databases">
        <authorList>
            <person name="Jaros S."/>
            <person name="Januszkiewicz K."/>
            <person name="Wedrychowicz H."/>
        </authorList>
    </citation>
    <scope>NUCLEOTIDE SEQUENCE [LARGE SCALE GENOMIC DNA]</scope>
    <source>
        <strain evidence="2 4">GAS138</strain>
    </source>
</reference>
<dbReference type="InterPro" id="IPR032789">
    <property type="entry name" value="T2SS-T3SS_pil_N"/>
</dbReference>
<name>A0A1M5R391_9BRAD</name>